<dbReference type="Pfam" id="PF01284">
    <property type="entry name" value="MARVEL"/>
    <property type="match status" value="1"/>
</dbReference>
<dbReference type="EMBL" id="ML976614">
    <property type="protein sequence ID" value="KAF1851388.1"/>
    <property type="molecule type" value="Genomic_DNA"/>
</dbReference>
<evidence type="ECO:0000256" key="4">
    <source>
        <dbReference type="ARBA" id="ARBA00023136"/>
    </source>
</evidence>
<dbReference type="PANTHER" id="PTHR39608">
    <property type="entry name" value="INTEGRAL MEMBRANE PROTEIN (AFU_ORTHOLOGUE AFUA_5G08640)"/>
    <property type="match status" value="1"/>
</dbReference>
<gene>
    <name evidence="8" type="ORF">K460DRAFT_33951</name>
</gene>
<name>A0A9P4GRH9_9PLEO</name>
<keyword evidence="3 6" id="KW-1133">Transmembrane helix</keyword>
<feature type="transmembrane region" description="Helical" evidence="6">
    <location>
        <begin position="105"/>
        <end position="129"/>
    </location>
</feature>
<evidence type="ECO:0000313" key="8">
    <source>
        <dbReference type="EMBL" id="KAF1851388.1"/>
    </source>
</evidence>
<dbReference type="PANTHER" id="PTHR39608:SF2">
    <property type="entry name" value="MARVEL DOMAIN-CONTAINING PROTEIN"/>
    <property type="match status" value="1"/>
</dbReference>
<dbReference type="GeneID" id="63848337"/>
<feature type="domain" description="MARVEL" evidence="7">
    <location>
        <begin position="50"/>
        <end position="166"/>
    </location>
</feature>
<dbReference type="InterPro" id="IPR008253">
    <property type="entry name" value="Marvel"/>
</dbReference>
<evidence type="ECO:0000256" key="3">
    <source>
        <dbReference type="ARBA" id="ARBA00022989"/>
    </source>
</evidence>
<evidence type="ECO:0000256" key="2">
    <source>
        <dbReference type="ARBA" id="ARBA00022692"/>
    </source>
</evidence>
<reference evidence="8" key="1">
    <citation type="submission" date="2020-01" db="EMBL/GenBank/DDBJ databases">
        <authorList>
            <consortium name="DOE Joint Genome Institute"/>
            <person name="Haridas S."/>
            <person name="Albert R."/>
            <person name="Binder M."/>
            <person name="Bloem J."/>
            <person name="Labutti K."/>
            <person name="Salamov A."/>
            <person name="Andreopoulos B."/>
            <person name="Baker S.E."/>
            <person name="Barry K."/>
            <person name="Bills G."/>
            <person name="Bluhm B.H."/>
            <person name="Cannon C."/>
            <person name="Castanera R."/>
            <person name="Culley D.E."/>
            <person name="Daum C."/>
            <person name="Ezra D."/>
            <person name="Gonzalez J.B."/>
            <person name="Henrissat B."/>
            <person name="Kuo A."/>
            <person name="Liang C."/>
            <person name="Lipzen A."/>
            <person name="Lutzoni F."/>
            <person name="Magnuson J."/>
            <person name="Mondo S."/>
            <person name="Nolan M."/>
            <person name="Ohm R."/>
            <person name="Pangilinan J."/>
            <person name="Park H.-J."/>
            <person name="Ramirez L."/>
            <person name="Alfaro M."/>
            <person name="Sun H."/>
            <person name="Tritt A."/>
            <person name="Yoshinaga Y."/>
            <person name="Zwiers L.-H."/>
            <person name="Turgeon B.G."/>
            <person name="Goodwin S.B."/>
            <person name="Spatafora J.W."/>
            <person name="Crous P.W."/>
            <person name="Grigoriev I.V."/>
        </authorList>
    </citation>
    <scope>NUCLEOTIDE SEQUENCE</scope>
    <source>
        <strain evidence="8">CBS 394.84</strain>
    </source>
</reference>
<evidence type="ECO:0000256" key="6">
    <source>
        <dbReference type="SAM" id="Phobius"/>
    </source>
</evidence>
<comment type="subcellular location">
    <subcellularLocation>
        <location evidence="1">Membrane</location>
        <topology evidence="1">Multi-pass membrane protein</topology>
    </subcellularLocation>
</comment>
<accession>A0A9P4GRH9</accession>
<proteinExistence type="predicted"/>
<dbReference type="GO" id="GO:0016020">
    <property type="term" value="C:membrane"/>
    <property type="evidence" value="ECO:0007669"/>
    <property type="project" value="UniProtKB-SubCell"/>
</dbReference>
<dbReference type="AlphaFoldDB" id="A0A9P4GRH9"/>
<protein>
    <recommendedName>
        <fullName evidence="7">MARVEL domain-containing protein</fullName>
    </recommendedName>
</protein>
<sequence length="226" mass="24763">MFKSRAARGNNTANYNNNTPAVHDNATTDYGAPAARSNTLHRPLLLANHILHWISSLIVLGISAYLIHDFRKNTHLVYWVAIAALDVILYLPALALPVVKTYKGYLAPLAWIFSYLWLTAFIFAAQDYAGDRCLFFSPAFVDKCALKKTLAAFAFIAFFTSLVGTLLETRLYDVHRHTNVHHTNNTFESDKHHASRPVGGVGGGVGGVEHPVTTVPHTGPTGPAIV</sequence>
<keyword evidence="4 6" id="KW-0472">Membrane</keyword>
<feature type="transmembrane region" description="Helical" evidence="6">
    <location>
        <begin position="150"/>
        <end position="167"/>
    </location>
</feature>
<dbReference type="OrthoDB" id="20872at2759"/>
<evidence type="ECO:0000256" key="1">
    <source>
        <dbReference type="ARBA" id="ARBA00004141"/>
    </source>
</evidence>
<keyword evidence="9" id="KW-1185">Reference proteome</keyword>
<feature type="compositionally biased region" description="Low complexity" evidence="5">
    <location>
        <begin position="7"/>
        <end position="21"/>
    </location>
</feature>
<feature type="region of interest" description="Disordered" evidence="5">
    <location>
        <begin position="1"/>
        <end position="24"/>
    </location>
</feature>
<evidence type="ECO:0000259" key="7">
    <source>
        <dbReference type="Pfam" id="PF01284"/>
    </source>
</evidence>
<organism evidence="8 9">
    <name type="scientific">Cucurbitaria berberidis CBS 394.84</name>
    <dbReference type="NCBI Taxonomy" id="1168544"/>
    <lineage>
        <taxon>Eukaryota</taxon>
        <taxon>Fungi</taxon>
        <taxon>Dikarya</taxon>
        <taxon>Ascomycota</taxon>
        <taxon>Pezizomycotina</taxon>
        <taxon>Dothideomycetes</taxon>
        <taxon>Pleosporomycetidae</taxon>
        <taxon>Pleosporales</taxon>
        <taxon>Pleosporineae</taxon>
        <taxon>Cucurbitariaceae</taxon>
        <taxon>Cucurbitaria</taxon>
    </lineage>
</organism>
<dbReference type="RefSeq" id="XP_040793951.1">
    <property type="nucleotide sequence ID" value="XM_040931085.1"/>
</dbReference>
<feature type="transmembrane region" description="Helical" evidence="6">
    <location>
        <begin position="76"/>
        <end position="99"/>
    </location>
</feature>
<dbReference type="Proteomes" id="UP000800039">
    <property type="component" value="Unassembled WGS sequence"/>
</dbReference>
<feature type="transmembrane region" description="Helical" evidence="6">
    <location>
        <begin position="50"/>
        <end position="67"/>
    </location>
</feature>
<evidence type="ECO:0000313" key="9">
    <source>
        <dbReference type="Proteomes" id="UP000800039"/>
    </source>
</evidence>
<evidence type="ECO:0000256" key="5">
    <source>
        <dbReference type="SAM" id="MobiDB-lite"/>
    </source>
</evidence>
<comment type="caution">
    <text evidence="8">The sequence shown here is derived from an EMBL/GenBank/DDBJ whole genome shotgun (WGS) entry which is preliminary data.</text>
</comment>
<keyword evidence="2 6" id="KW-0812">Transmembrane</keyword>